<evidence type="ECO:0000256" key="1">
    <source>
        <dbReference type="SAM" id="MobiDB-lite"/>
    </source>
</evidence>
<protein>
    <submittedName>
        <fullName evidence="2">Uncharacterized protein</fullName>
    </submittedName>
</protein>
<keyword evidence="3" id="KW-1185">Reference proteome</keyword>
<reference evidence="2" key="1">
    <citation type="submission" date="2023-07" db="EMBL/GenBank/DDBJ databases">
        <title>A chromosome-level genome assembly of Lolium multiflorum.</title>
        <authorList>
            <person name="Chen Y."/>
            <person name="Copetti D."/>
            <person name="Kolliker R."/>
            <person name="Studer B."/>
        </authorList>
    </citation>
    <scope>NUCLEOTIDE SEQUENCE</scope>
    <source>
        <strain evidence="2">02402/16</strain>
        <tissue evidence="2">Leaf</tissue>
    </source>
</reference>
<feature type="compositionally biased region" description="Basic residues" evidence="1">
    <location>
        <begin position="1"/>
        <end position="20"/>
    </location>
</feature>
<feature type="region of interest" description="Disordered" evidence="1">
    <location>
        <begin position="1"/>
        <end position="59"/>
    </location>
</feature>
<proteinExistence type="predicted"/>
<gene>
    <name evidence="2" type="ORF">QYE76_050068</name>
</gene>
<organism evidence="2 3">
    <name type="scientific">Lolium multiflorum</name>
    <name type="common">Italian ryegrass</name>
    <name type="synonym">Lolium perenne subsp. multiflorum</name>
    <dbReference type="NCBI Taxonomy" id="4521"/>
    <lineage>
        <taxon>Eukaryota</taxon>
        <taxon>Viridiplantae</taxon>
        <taxon>Streptophyta</taxon>
        <taxon>Embryophyta</taxon>
        <taxon>Tracheophyta</taxon>
        <taxon>Spermatophyta</taxon>
        <taxon>Magnoliopsida</taxon>
        <taxon>Liliopsida</taxon>
        <taxon>Poales</taxon>
        <taxon>Poaceae</taxon>
        <taxon>BOP clade</taxon>
        <taxon>Pooideae</taxon>
        <taxon>Poodae</taxon>
        <taxon>Poeae</taxon>
        <taxon>Poeae Chloroplast Group 2 (Poeae type)</taxon>
        <taxon>Loliodinae</taxon>
        <taxon>Loliinae</taxon>
        <taxon>Lolium</taxon>
    </lineage>
</organism>
<feature type="compositionally biased region" description="Low complexity" evidence="1">
    <location>
        <begin position="38"/>
        <end position="50"/>
    </location>
</feature>
<dbReference type="AlphaFoldDB" id="A0AAD8SQ88"/>
<name>A0AAD8SQ88_LOLMU</name>
<dbReference type="Proteomes" id="UP001231189">
    <property type="component" value="Unassembled WGS sequence"/>
</dbReference>
<sequence length="214" mass="23458">MSPRSRPRVQPHTPARRVGRRSGGLYIDEPAATPPRAVPAQAPQAQPKLQAPEEDDDPELQAALAASHEVNDLEELAKWLHLAEALCASALEEEARKAKKDADSWAFLAIARRQEEAMRQAVLREEGECLAALQHEAELQATAAEQRQKEAARLAHLRMPVSPPDPHSAWERAQWSPWPESPAPSDVSSCNNVSPTGGHHPHRRRRGGVLLGVG</sequence>
<accession>A0AAD8SQ88</accession>
<evidence type="ECO:0000313" key="2">
    <source>
        <dbReference type="EMBL" id="KAK1661909.1"/>
    </source>
</evidence>
<dbReference type="EMBL" id="JAUUTY010000003">
    <property type="protein sequence ID" value="KAK1661909.1"/>
    <property type="molecule type" value="Genomic_DNA"/>
</dbReference>
<evidence type="ECO:0000313" key="3">
    <source>
        <dbReference type="Proteomes" id="UP001231189"/>
    </source>
</evidence>
<feature type="compositionally biased region" description="Polar residues" evidence="1">
    <location>
        <begin position="186"/>
        <end position="195"/>
    </location>
</feature>
<feature type="region of interest" description="Disordered" evidence="1">
    <location>
        <begin position="159"/>
        <end position="214"/>
    </location>
</feature>
<comment type="caution">
    <text evidence="2">The sequence shown here is derived from an EMBL/GenBank/DDBJ whole genome shotgun (WGS) entry which is preliminary data.</text>
</comment>